<organism evidence="2">
    <name type="scientific">Fonticula alba</name>
    <name type="common">Slime mold</name>
    <dbReference type="NCBI Taxonomy" id="691883"/>
    <lineage>
        <taxon>Eukaryota</taxon>
        <taxon>Rotosphaerida</taxon>
        <taxon>Fonticulaceae</taxon>
        <taxon>Fonticula</taxon>
    </lineage>
</organism>
<gene>
    <name evidence="2" type="ORF">H696_06350</name>
</gene>
<keyword evidence="1" id="KW-1133">Transmembrane helix</keyword>
<feature type="non-terminal residue" evidence="2">
    <location>
        <position position="1"/>
    </location>
</feature>
<dbReference type="EMBL" id="KB932296">
    <property type="protein sequence ID" value="KCV67228.1"/>
    <property type="molecule type" value="Genomic_DNA"/>
</dbReference>
<dbReference type="RefSeq" id="XP_009498367.1">
    <property type="nucleotide sequence ID" value="XM_009500092.1"/>
</dbReference>
<dbReference type="Proteomes" id="UP000030693">
    <property type="component" value="Unassembled WGS sequence"/>
</dbReference>
<keyword evidence="1" id="KW-0472">Membrane</keyword>
<keyword evidence="3" id="KW-1185">Reference proteome</keyword>
<reference evidence="2" key="1">
    <citation type="submission" date="2013-04" db="EMBL/GenBank/DDBJ databases">
        <title>The Genome Sequence of Fonticula alba ATCC 38817.</title>
        <authorList>
            <consortium name="The Broad Institute Genomics Platform"/>
            <person name="Russ C."/>
            <person name="Cuomo C."/>
            <person name="Burger G."/>
            <person name="Gray M.W."/>
            <person name="Holland P.W.H."/>
            <person name="King N."/>
            <person name="Lang F.B.F."/>
            <person name="Roger A.J."/>
            <person name="Ruiz-Trillo I."/>
            <person name="Brown M."/>
            <person name="Walker B."/>
            <person name="Young S."/>
            <person name="Zeng Q."/>
            <person name="Gargeya S."/>
            <person name="Fitzgerald M."/>
            <person name="Haas B."/>
            <person name="Abouelleil A."/>
            <person name="Allen A.W."/>
            <person name="Alvarado L."/>
            <person name="Arachchi H.M."/>
            <person name="Berlin A.M."/>
            <person name="Chapman S.B."/>
            <person name="Gainer-Dewar J."/>
            <person name="Goldberg J."/>
            <person name="Griggs A."/>
            <person name="Gujja S."/>
            <person name="Hansen M."/>
            <person name="Howarth C."/>
            <person name="Imamovic A."/>
            <person name="Ireland A."/>
            <person name="Larimer J."/>
            <person name="McCowan C."/>
            <person name="Murphy C."/>
            <person name="Pearson M."/>
            <person name="Poon T.W."/>
            <person name="Priest M."/>
            <person name="Roberts A."/>
            <person name="Saif S."/>
            <person name="Shea T."/>
            <person name="Sisk P."/>
            <person name="Sykes S."/>
            <person name="Wortman J."/>
            <person name="Nusbaum C."/>
            <person name="Birren B."/>
        </authorList>
    </citation>
    <scope>NUCLEOTIDE SEQUENCE [LARGE SCALE GENOMIC DNA]</scope>
    <source>
        <strain evidence="2">ATCC 38817</strain>
    </source>
</reference>
<sequence length="153" mass="15955">FLSMYVYLASVTWNIIRPRCARMAASRLLFSMVPMSTMLMVAVLVVAVLVVAVIMPTGQTSGKFHPVPKADVRGAGQLRGCLPGHHVLDATETLLASFGPGGARAGRGLDLLQRDHGPGGTSGIGTGTTGWQEGGCTAEGCRAHVNCPDPGLR</sequence>
<dbReference type="AlphaFoldDB" id="A0A058YZU6"/>
<keyword evidence="1" id="KW-0812">Transmembrane</keyword>
<protein>
    <submittedName>
        <fullName evidence="2">Uncharacterized protein</fullName>
    </submittedName>
</protein>
<evidence type="ECO:0000313" key="2">
    <source>
        <dbReference type="EMBL" id="KCV67228.1"/>
    </source>
</evidence>
<evidence type="ECO:0000313" key="3">
    <source>
        <dbReference type="Proteomes" id="UP000030693"/>
    </source>
</evidence>
<feature type="transmembrane region" description="Helical" evidence="1">
    <location>
        <begin position="28"/>
        <end position="55"/>
    </location>
</feature>
<name>A0A058YZU6_FONAL</name>
<evidence type="ECO:0000256" key="1">
    <source>
        <dbReference type="SAM" id="Phobius"/>
    </source>
</evidence>
<accession>A0A058YZU6</accession>
<dbReference type="GeneID" id="20531075"/>
<proteinExistence type="predicted"/>